<gene>
    <name evidence="7" type="ORF">M9Y10_019222</name>
</gene>
<evidence type="ECO:0000256" key="4">
    <source>
        <dbReference type="ARBA" id="ARBA00022801"/>
    </source>
</evidence>
<evidence type="ECO:0000313" key="8">
    <source>
        <dbReference type="Proteomes" id="UP001470230"/>
    </source>
</evidence>
<dbReference type="Gene3D" id="1.50.10.10">
    <property type="match status" value="1"/>
</dbReference>
<organism evidence="7 8">
    <name type="scientific">Tritrichomonas musculus</name>
    <dbReference type="NCBI Taxonomy" id="1915356"/>
    <lineage>
        <taxon>Eukaryota</taxon>
        <taxon>Metamonada</taxon>
        <taxon>Parabasalia</taxon>
        <taxon>Tritrichomonadida</taxon>
        <taxon>Tritrichomonadidae</taxon>
        <taxon>Tritrichomonas</taxon>
    </lineage>
</organism>
<keyword evidence="5" id="KW-1015">Disulfide bond</keyword>
<keyword evidence="4" id="KW-0378">Hydrolase</keyword>
<dbReference type="InterPro" id="IPR050749">
    <property type="entry name" value="Glycosyl_Hydrolase_47"/>
</dbReference>
<dbReference type="PANTHER" id="PTHR11742">
    <property type="entry name" value="MANNOSYL-OLIGOSACCHARIDE ALPHA-1,2-MANNOSIDASE-RELATED"/>
    <property type="match status" value="1"/>
</dbReference>
<evidence type="ECO:0000256" key="6">
    <source>
        <dbReference type="SAM" id="Phobius"/>
    </source>
</evidence>
<dbReference type="Pfam" id="PF01532">
    <property type="entry name" value="Glyco_hydro_47"/>
    <property type="match status" value="1"/>
</dbReference>
<comment type="pathway">
    <text evidence="2">Protein modification; protein glycosylation.</text>
</comment>
<dbReference type="Proteomes" id="UP001470230">
    <property type="component" value="Unassembled WGS sequence"/>
</dbReference>
<sequence>MRNKKRSIYFFYFFAFEITLCILISIFLLFHVPKPSIPSQLISSSILIDIIKQSIENFSINNQTDDEKVIFNTYEFPTGKNNENTESSRLIRSLIHDSYESYWSKCSTSDYLRPISGGCLNSSGLSFTVIESLESLYLSELMDDYKFSTDFVFNKFTCSSSRFQNFHEMGTRVLGSLIGIYSLTKNHHFIDKAVECADVMNHAFTNSIPHPLVDGIKQKAKKYSFIDGTFLSESSGFILEYTALSKITGDPVYSSYVQNYLKCILSLFRAENSLPSFVSVDKCRSIQKLNKKDDLINIFCQLNEYTVSFVANVIRLHLFSPSNLTFEIIDFISDLISQNSQLQKDKKHQNNYLFDSSFCQLNYLMEKVPKLKSSPFYNNLKNICESITENNFPVQKSDLSEWPKIKVKNDSFYFDFVPLIGSNFSEKSKNQLKYVNSLNTTMCNSAQCALISQDPIVYDDIMPTELLSKWLKFLYLANSSIIDFSKNNWIINEAGHLIITDAI</sequence>
<protein>
    <recommendedName>
        <fullName evidence="9">Alpha-1,2-Mannosidase</fullName>
    </recommendedName>
</protein>
<evidence type="ECO:0000256" key="5">
    <source>
        <dbReference type="ARBA" id="ARBA00023157"/>
    </source>
</evidence>
<comment type="similarity">
    <text evidence="3">Belongs to the glycosyl hydrolase 47 family.</text>
</comment>
<keyword evidence="6" id="KW-0812">Transmembrane</keyword>
<reference evidence="7 8" key="1">
    <citation type="submission" date="2024-04" db="EMBL/GenBank/DDBJ databases">
        <title>Tritrichomonas musculus Genome.</title>
        <authorList>
            <person name="Alves-Ferreira E."/>
            <person name="Grigg M."/>
            <person name="Lorenzi H."/>
            <person name="Galac M."/>
        </authorList>
    </citation>
    <scope>NUCLEOTIDE SEQUENCE [LARGE SCALE GENOMIC DNA]</scope>
    <source>
        <strain evidence="7 8">EAF2021</strain>
    </source>
</reference>
<comment type="cofactor">
    <cofactor evidence="1">
        <name>Ca(2+)</name>
        <dbReference type="ChEBI" id="CHEBI:29108"/>
    </cofactor>
</comment>
<evidence type="ECO:0000313" key="7">
    <source>
        <dbReference type="EMBL" id="KAK8848166.1"/>
    </source>
</evidence>
<evidence type="ECO:0008006" key="9">
    <source>
        <dbReference type="Google" id="ProtNLM"/>
    </source>
</evidence>
<proteinExistence type="inferred from homology"/>
<accession>A0ABR2HIV3</accession>
<keyword evidence="6" id="KW-0472">Membrane</keyword>
<dbReference type="InterPro" id="IPR001382">
    <property type="entry name" value="Glyco_hydro_47"/>
</dbReference>
<evidence type="ECO:0000256" key="1">
    <source>
        <dbReference type="ARBA" id="ARBA00001913"/>
    </source>
</evidence>
<dbReference type="EMBL" id="JAPFFF010000027">
    <property type="protein sequence ID" value="KAK8848166.1"/>
    <property type="molecule type" value="Genomic_DNA"/>
</dbReference>
<comment type="caution">
    <text evidence="7">The sequence shown here is derived from an EMBL/GenBank/DDBJ whole genome shotgun (WGS) entry which is preliminary data.</text>
</comment>
<name>A0ABR2HIV3_9EUKA</name>
<evidence type="ECO:0000256" key="2">
    <source>
        <dbReference type="ARBA" id="ARBA00004922"/>
    </source>
</evidence>
<dbReference type="InterPro" id="IPR036026">
    <property type="entry name" value="Seven-hairpin_glycosidases"/>
</dbReference>
<dbReference type="SUPFAM" id="SSF48225">
    <property type="entry name" value="Seven-hairpin glycosidases"/>
    <property type="match status" value="1"/>
</dbReference>
<evidence type="ECO:0000256" key="3">
    <source>
        <dbReference type="ARBA" id="ARBA00007658"/>
    </source>
</evidence>
<keyword evidence="6" id="KW-1133">Transmembrane helix</keyword>
<feature type="transmembrane region" description="Helical" evidence="6">
    <location>
        <begin position="9"/>
        <end position="30"/>
    </location>
</feature>
<dbReference type="PANTHER" id="PTHR11742:SF6">
    <property type="entry name" value="MANNOSYL-OLIGOSACCHARIDE ALPHA-1,2-MANNOSIDASE IA-RELATED"/>
    <property type="match status" value="1"/>
</dbReference>
<dbReference type="InterPro" id="IPR012341">
    <property type="entry name" value="6hp_glycosidase-like_sf"/>
</dbReference>
<keyword evidence="8" id="KW-1185">Reference proteome</keyword>